<evidence type="ECO:0000256" key="3">
    <source>
        <dbReference type="ARBA" id="ARBA00022737"/>
    </source>
</evidence>
<evidence type="ECO:0000256" key="2">
    <source>
        <dbReference type="ARBA" id="ARBA00022692"/>
    </source>
</evidence>
<protein>
    <recommendedName>
        <fullName evidence="10">PGG domain-containing protein</fullName>
    </recommendedName>
</protein>
<comment type="subcellular location">
    <subcellularLocation>
        <location evidence="1">Membrane</location>
        <topology evidence="1">Multi-pass membrane protein</topology>
    </subcellularLocation>
</comment>
<dbReference type="Pfam" id="PF13962">
    <property type="entry name" value="PGG"/>
    <property type="match status" value="1"/>
</dbReference>
<dbReference type="SMART" id="SM00248">
    <property type="entry name" value="ANK"/>
    <property type="match status" value="8"/>
</dbReference>
<evidence type="ECO:0000256" key="4">
    <source>
        <dbReference type="ARBA" id="ARBA00022989"/>
    </source>
</evidence>
<feature type="repeat" description="ANK" evidence="7">
    <location>
        <begin position="191"/>
        <end position="223"/>
    </location>
</feature>
<keyword evidence="5 7" id="KW-0040">ANK repeat</keyword>
<dbReference type="SUPFAM" id="SSF48403">
    <property type="entry name" value="Ankyrin repeat"/>
    <property type="match status" value="2"/>
</dbReference>
<feature type="domain" description="PGG" evidence="10">
    <location>
        <begin position="451"/>
        <end position="558"/>
    </location>
</feature>
<evidence type="ECO:0000256" key="8">
    <source>
        <dbReference type="SAM" id="MobiDB-lite"/>
    </source>
</evidence>
<sequence length="620" mass="69574">MGRIDLSIEAERPSTKKKGERSSSGIEDDHQVTEPESESNDDHHIAEIYKDIDLFLTAKNGNLDDFERILHRILAAEHASSAVKHGNKDIATYIASCPNVIYKKNINGDTALHLAAKAGDESMARALVLIHGELMEFYSEADGETYTNVLMRAKNERGNTALHEALKHGRKMVSQFLIQEDLELSNYENNKGEFPLYLAAKLGHVDCVASILEFSTDQERINEQYRKKSPIQAAIKNKHRDVLEVMLNMNPGFIKLKDDKWRTPLHYAASIGYLEEVRYLLDRYPPSATQRDKSGLLPIHLASIGGHVDIISLLLQDFPDPAELLDKYGRNILHLAAKNGRCNVVNYILNNHNFEELINMKDNQGNVPLHLATMDWHPKIVNVLTWDNRVNIKLVNDKGWTALDAAEYNMFYNPPFRQRLTWSSLKAVGTPRSPTGKYGNTPKKNYITDFFKERVNTLLLVATLVATITFAAGFTLPGGYNRSGADLGMATMLRDKGFHIFVLCDTIAMFCSIIVVVILIFAQLGDLHLVHTAVRLVLPFLGIALIMMSIAFTARVFLVISKLRWLGAAVLVIGGSFVSVLLILIVTLCMPYTSSNKIFRYLSYYPFCLLVVATGSYTQD</sequence>
<evidence type="ECO:0000256" key="5">
    <source>
        <dbReference type="ARBA" id="ARBA00023043"/>
    </source>
</evidence>
<name>A0ABD3SAX6_9LAMI</name>
<dbReference type="InterPro" id="IPR026961">
    <property type="entry name" value="PGG_dom"/>
</dbReference>
<gene>
    <name evidence="11" type="ORF">ACJIZ3_007393</name>
</gene>
<dbReference type="InterPro" id="IPR002110">
    <property type="entry name" value="Ankyrin_rpt"/>
</dbReference>
<feature type="transmembrane region" description="Helical" evidence="9">
    <location>
        <begin position="500"/>
        <end position="524"/>
    </location>
</feature>
<dbReference type="EMBL" id="JBJXBP010000007">
    <property type="protein sequence ID" value="KAL3821488.1"/>
    <property type="molecule type" value="Genomic_DNA"/>
</dbReference>
<dbReference type="PROSITE" id="PS50088">
    <property type="entry name" value="ANK_REPEAT"/>
    <property type="match status" value="5"/>
</dbReference>
<keyword evidence="2 9" id="KW-0812">Transmembrane</keyword>
<dbReference type="Proteomes" id="UP001634393">
    <property type="component" value="Unassembled WGS sequence"/>
</dbReference>
<evidence type="ECO:0000313" key="12">
    <source>
        <dbReference type="Proteomes" id="UP001634393"/>
    </source>
</evidence>
<keyword evidence="12" id="KW-1185">Reference proteome</keyword>
<keyword evidence="6 9" id="KW-0472">Membrane</keyword>
<dbReference type="GO" id="GO:0016020">
    <property type="term" value="C:membrane"/>
    <property type="evidence" value="ECO:0007669"/>
    <property type="project" value="UniProtKB-SubCell"/>
</dbReference>
<feature type="repeat" description="ANK" evidence="7">
    <location>
        <begin position="157"/>
        <end position="189"/>
    </location>
</feature>
<dbReference type="AlphaFoldDB" id="A0ABD3SAX6"/>
<evidence type="ECO:0000256" key="1">
    <source>
        <dbReference type="ARBA" id="ARBA00004141"/>
    </source>
</evidence>
<feature type="transmembrane region" description="Helical" evidence="9">
    <location>
        <begin position="536"/>
        <end position="558"/>
    </location>
</feature>
<proteinExistence type="predicted"/>
<feature type="repeat" description="ANK" evidence="7">
    <location>
        <begin position="107"/>
        <end position="128"/>
    </location>
</feature>
<feature type="transmembrane region" description="Helical" evidence="9">
    <location>
        <begin position="458"/>
        <end position="480"/>
    </location>
</feature>
<keyword evidence="4 9" id="KW-1133">Transmembrane helix</keyword>
<accession>A0ABD3SAX6</accession>
<evidence type="ECO:0000313" key="11">
    <source>
        <dbReference type="EMBL" id="KAL3821488.1"/>
    </source>
</evidence>
<comment type="caution">
    <text evidence="11">The sequence shown here is derived from an EMBL/GenBank/DDBJ whole genome shotgun (WGS) entry which is preliminary data.</text>
</comment>
<keyword evidence="3" id="KW-0677">Repeat</keyword>
<dbReference type="Pfam" id="PF12796">
    <property type="entry name" value="Ank_2"/>
    <property type="match status" value="3"/>
</dbReference>
<evidence type="ECO:0000256" key="7">
    <source>
        <dbReference type="PROSITE-ProRule" id="PRU00023"/>
    </source>
</evidence>
<feature type="transmembrane region" description="Helical" evidence="9">
    <location>
        <begin position="598"/>
        <end position="617"/>
    </location>
</feature>
<evidence type="ECO:0000256" key="9">
    <source>
        <dbReference type="SAM" id="Phobius"/>
    </source>
</evidence>
<dbReference type="Gene3D" id="1.25.40.20">
    <property type="entry name" value="Ankyrin repeat-containing domain"/>
    <property type="match status" value="2"/>
</dbReference>
<dbReference type="PANTHER" id="PTHR24186:SF46">
    <property type="entry name" value="PROTEIN ACCELERATED CELL DEATH 6-LIKE"/>
    <property type="match status" value="1"/>
</dbReference>
<feature type="region of interest" description="Disordered" evidence="8">
    <location>
        <begin position="1"/>
        <end position="43"/>
    </location>
</feature>
<dbReference type="PANTHER" id="PTHR24186">
    <property type="entry name" value="PROTEIN PHOSPHATASE 1 REGULATORY SUBUNIT"/>
    <property type="match status" value="1"/>
</dbReference>
<reference evidence="11 12" key="1">
    <citation type="submission" date="2024-12" db="EMBL/GenBank/DDBJ databases">
        <title>The unique morphological basis and parallel evolutionary history of personate flowers in Penstemon.</title>
        <authorList>
            <person name="Depatie T.H."/>
            <person name="Wessinger C.A."/>
        </authorList>
    </citation>
    <scope>NUCLEOTIDE SEQUENCE [LARGE SCALE GENOMIC DNA]</scope>
    <source>
        <strain evidence="11">WTNN_2</strain>
        <tissue evidence="11">Leaf</tissue>
    </source>
</reference>
<feature type="repeat" description="ANK" evidence="7">
    <location>
        <begin position="294"/>
        <end position="316"/>
    </location>
</feature>
<dbReference type="PROSITE" id="PS50297">
    <property type="entry name" value="ANK_REP_REGION"/>
    <property type="match status" value="3"/>
</dbReference>
<organism evidence="11 12">
    <name type="scientific">Penstemon smallii</name>
    <dbReference type="NCBI Taxonomy" id="265156"/>
    <lineage>
        <taxon>Eukaryota</taxon>
        <taxon>Viridiplantae</taxon>
        <taxon>Streptophyta</taxon>
        <taxon>Embryophyta</taxon>
        <taxon>Tracheophyta</taxon>
        <taxon>Spermatophyta</taxon>
        <taxon>Magnoliopsida</taxon>
        <taxon>eudicotyledons</taxon>
        <taxon>Gunneridae</taxon>
        <taxon>Pentapetalae</taxon>
        <taxon>asterids</taxon>
        <taxon>lamiids</taxon>
        <taxon>Lamiales</taxon>
        <taxon>Plantaginaceae</taxon>
        <taxon>Cheloneae</taxon>
        <taxon>Penstemon</taxon>
    </lineage>
</organism>
<feature type="repeat" description="ANK" evidence="7">
    <location>
        <begin position="260"/>
        <end position="283"/>
    </location>
</feature>
<feature type="transmembrane region" description="Helical" evidence="9">
    <location>
        <begin position="565"/>
        <end position="586"/>
    </location>
</feature>
<dbReference type="InterPro" id="IPR036770">
    <property type="entry name" value="Ankyrin_rpt-contain_sf"/>
</dbReference>
<evidence type="ECO:0000256" key="6">
    <source>
        <dbReference type="ARBA" id="ARBA00023136"/>
    </source>
</evidence>
<evidence type="ECO:0000259" key="10">
    <source>
        <dbReference type="Pfam" id="PF13962"/>
    </source>
</evidence>